<comment type="caution">
    <text evidence="1">The sequence shown here is derived from an EMBL/GenBank/DDBJ whole genome shotgun (WGS) entry which is preliminary data.</text>
</comment>
<name>A0A8S9JBD0_BRACR</name>
<dbReference type="AlphaFoldDB" id="A0A8S9JBD0"/>
<proteinExistence type="predicted"/>
<reference evidence="1" key="1">
    <citation type="submission" date="2019-12" db="EMBL/GenBank/DDBJ databases">
        <title>Genome sequencing and annotation of Brassica cretica.</title>
        <authorList>
            <person name="Studholme D.J."/>
            <person name="Sarris P.F."/>
        </authorList>
    </citation>
    <scope>NUCLEOTIDE SEQUENCE</scope>
    <source>
        <strain evidence="1">PFS-001/15</strain>
        <tissue evidence="1">Leaf</tissue>
    </source>
</reference>
<sequence>MHGLMSYRLSGTRVQSLRSDPFRALVRCLVFPPQSFSSPVVVALLWSLIYKNHFGVNVVIHSSVGAEMLVELFGVEFASSTGYV</sequence>
<accession>A0A8S9JBD0</accession>
<dbReference type="EMBL" id="QGKW02001660">
    <property type="protein sequence ID" value="KAF2579418.1"/>
    <property type="molecule type" value="Genomic_DNA"/>
</dbReference>
<dbReference type="Proteomes" id="UP000712281">
    <property type="component" value="Unassembled WGS sequence"/>
</dbReference>
<evidence type="ECO:0000313" key="1">
    <source>
        <dbReference type="EMBL" id="KAF2579418.1"/>
    </source>
</evidence>
<gene>
    <name evidence="1" type="ORF">F2Q68_00003785</name>
</gene>
<protein>
    <submittedName>
        <fullName evidence="1">Uncharacterized protein</fullName>
    </submittedName>
</protein>
<organism evidence="1 2">
    <name type="scientific">Brassica cretica</name>
    <name type="common">Mustard</name>
    <dbReference type="NCBI Taxonomy" id="69181"/>
    <lineage>
        <taxon>Eukaryota</taxon>
        <taxon>Viridiplantae</taxon>
        <taxon>Streptophyta</taxon>
        <taxon>Embryophyta</taxon>
        <taxon>Tracheophyta</taxon>
        <taxon>Spermatophyta</taxon>
        <taxon>Magnoliopsida</taxon>
        <taxon>eudicotyledons</taxon>
        <taxon>Gunneridae</taxon>
        <taxon>Pentapetalae</taxon>
        <taxon>rosids</taxon>
        <taxon>malvids</taxon>
        <taxon>Brassicales</taxon>
        <taxon>Brassicaceae</taxon>
        <taxon>Brassiceae</taxon>
        <taxon>Brassica</taxon>
    </lineage>
</organism>
<evidence type="ECO:0000313" key="2">
    <source>
        <dbReference type="Proteomes" id="UP000712281"/>
    </source>
</evidence>